<feature type="signal peptide" evidence="2">
    <location>
        <begin position="1"/>
        <end position="22"/>
    </location>
</feature>
<feature type="chain" id="PRO_5028003789" evidence="2">
    <location>
        <begin position="23"/>
        <end position="92"/>
    </location>
</feature>
<accession>A0A6V8MRR4</accession>
<keyword evidence="6" id="KW-1185">Reference proteome</keyword>
<dbReference type="Proteomes" id="UP000568888">
    <property type="component" value="Unassembled WGS sequence"/>
</dbReference>
<keyword evidence="2" id="KW-0732">Signal</keyword>
<dbReference type="EMBL" id="CP096574">
    <property type="protein sequence ID" value="UPU35614.1"/>
    <property type="molecule type" value="Genomic_DNA"/>
</dbReference>
<dbReference type="EMBL" id="BLXY01000001">
    <property type="protein sequence ID" value="GFO62808.1"/>
    <property type="molecule type" value="Genomic_DNA"/>
</dbReference>
<dbReference type="AlphaFoldDB" id="A0A6V8MRR4"/>
<reference evidence="3" key="2">
    <citation type="journal article" date="2021" name="Int. J. Syst. Evol. Microbiol.">
        <title>Geomonas silvestris sp. nov., Geomonas paludis sp. nov. and Geomonas limicola sp. nov., isolated from terrestrial environments, and emended description of the genus Geomonas.</title>
        <authorList>
            <person name="Itoh H."/>
            <person name="Xu Z."/>
            <person name="Masuda Y."/>
            <person name="Ushijima N."/>
            <person name="Hayakawa C."/>
            <person name="Shiratori Y."/>
            <person name="Senoo K."/>
        </authorList>
    </citation>
    <scope>NUCLEOTIDE SEQUENCE</scope>
    <source>
        <strain evidence="3">Red736</strain>
    </source>
</reference>
<protein>
    <submittedName>
        <fullName evidence="3">Uncharacterized protein</fullName>
    </submittedName>
</protein>
<sequence length="92" mass="10072">MKRIALIVMAGFLALGSVPTYAADMGMGTKDECLLISKNCKNEVDSIQQKIAKLQGEINKGGKVYTADELKKLHDKLKEANDILDELNKPGH</sequence>
<keyword evidence="1" id="KW-0175">Coiled coil</keyword>
<evidence type="ECO:0000256" key="2">
    <source>
        <dbReference type="SAM" id="SignalP"/>
    </source>
</evidence>
<evidence type="ECO:0000313" key="4">
    <source>
        <dbReference type="EMBL" id="UPU35614.1"/>
    </source>
</evidence>
<evidence type="ECO:0000313" key="6">
    <source>
        <dbReference type="Proteomes" id="UP000831485"/>
    </source>
</evidence>
<name>A0A6V8MRR4_9BACT</name>
<evidence type="ECO:0000313" key="3">
    <source>
        <dbReference type="EMBL" id="GFO62808.1"/>
    </source>
</evidence>
<dbReference type="RefSeq" id="WP_183345178.1">
    <property type="nucleotide sequence ID" value="NZ_BLXY01000001.1"/>
</dbReference>
<evidence type="ECO:0000313" key="5">
    <source>
        <dbReference type="Proteomes" id="UP000568888"/>
    </source>
</evidence>
<reference evidence="5" key="1">
    <citation type="submission" date="2020-06" db="EMBL/GenBank/DDBJ databases">
        <title>Draft genomic sequecing of Geomonas sp. Red736.</title>
        <authorList>
            <person name="Itoh H."/>
            <person name="Xu Z.X."/>
            <person name="Ushijima N."/>
            <person name="Masuda Y."/>
            <person name="Shiratori Y."/>
            <person name="Senoo K."/>
        </authorList>
    </citation>
    <scope>NUCLEOTIDE SEQUENCE [LARGE SCALE GENOMIC DNA]</scope>
    <source>
        <strain evidence="5">Red736</strain>
    </source>
</reference>
<feature type="coiled-coil region" evidence="1">
    <location>
        <begin position="37"/>
        <end position="87"/>
    </location>
</feature>
<proteinExistence type="predicted"/>
<organism evidence="3 5">
    <name type="scientific">Geomonas paludis</name>
    <dbReference type="NCBI Taxonomy" id="2740185"/>
    <lineage>
        <taxon>Bacteria</taxon>
        <taxon>Pseudomonadati</taxon>
        <taxon>Thermodesulfobacteriota</taxon>
        <taxon>Desulfuromonadia</taxon>
        <taxon>Geobacterales</taxon>
        <taxon>Geobacteraceae</taxon>
        <taxon>Geomonas</taxon>
    </lineage>
</organism>
<reference evidence="4" key="3">
    <citation type="submission" date="2022-04" db="EMBL/GenBank/DDBJ databases">
        <authorList>
            <person name="Liu G."/>
        </authorList>
    </citation>
    <scope>NUCLEOTIDE SEQUENCE</scope>
    <source>
        <strain evidence="4">RG22</strain>
    </source>
</reference>
<gene>
    <name evidence="3" type="ORF">GMPD_07270</name>
    <name evidence="4" type="ORF">M1B72_19575</name>
</gene>
<dbReference type="Proteomes" id="UP000831485">
    <property type="component" value="Chromosome"/>
</dbReference>
<evidence type="ECO:0000256" key="1">
    <source>
        <dbReference type="SAM" id="Coils"/>
    </source>
</evidence>